<dbReference type="CDD" id="cd21109">
    <property type="entry name" value="SPASM"/>
    <property type="match status" value="1"/>
</dbReference>
<evidence type="ECO:0000256" key="1">
    <source>
        <dbReference type="ARBA" id="ARBA00001966"/>
    </source>
</evidence>
<comment type="cofactor">
    <cofactor evidence="1">
        <name>[4Fe-4S] cluster</name>
        <dbReference type="ChEBI" id="CHEBI:49883"/>
    </cofactor>
</comment>
<dbReference type="InterPro" id="IPR013785">
    <property type="entry name" value="Aldolase_TIM"/>
</dbReference>
<dbReference type="AlphaFoldDB" id="A0A7J4KYA3"/>
<dbReference type="GO" id="GO:0046872">
    <property type="term" value="F:metal ion binding"/>
    <property type="evidence" value="ECO:0007669"/>
    <property type="project" value="UniProtKB-KW"/>
</dbReference>
<keyword evidence="2" id="KW-0004">4Fe-4S</keyword>
<keyword evidence="4" id="KW-0479">Metal-binding</keyword>
<dbReference type="SFLD" id="SFLDG01067">
    <property type="entry name" value="SPASM/twitch_domain_containing"/>
    <property type="match status" value="1"/>
</dbReference>
<evidence type="ECO:0000259" key="7">
    <source>
        <dbReference type="PROSITE" id="PS51918"/>
    </source>
</evidence>
<evidence type="ECO:0000256" key="6">
    <source>
        <dbReference type="ARBA" id="ARBA00023014"/>
    </source>
</evidence>
<dbReference type="InterPro" id="IPR058240">
    <property type="entry name" value="rSAM_sf"/>
</dbReference>
<dbReference type="InterPro" id="IPR023885">
    <property type="entry name" value="4Fe4S-binding_SPASM_dom"/>
</dbReference>
<organism evidence="8 9">
    <name type="scientific">Candidatus Iainarchaeum sp</name>
    <dbReference type="NCBI Taxonomy" id="3101447"/>
    <lineage>
        <taxon>Archaea</taxon>
        <taxon>Candidatus Iainarchaeota</taxon>
        <taxon>Candidatus Iainarchaeia</taxon>
        <taxon>Candidatus Iainarchaeales</taxon>
        <taxon>Candidatus Iainarchaeaceae</taxon>
        <taxon>Candidatus Iainarchaeum</taxon>
    </lineage>
</organism>
<dbReference type="PANTHER" id="PTHR11228">
    <property type="entry name" value="RADICAL SAM DOMAIN PROTEIN"/>
    <property type="match status" value="1"/>
</dbReference>
<dbReference type="InterPro" id="IPR007197">
    <property type="entry name" value="rSAM"/>
</dbReference>
<dbReference type="SFLD" id="SFLDG01387">
    <property type="entry name" value="BtrN-like_SPASM_domain_contain"/>
    <property type="match status" value="1"/>
</dbReference>
<keyword evidence="6" id="KW-0411">Iron-sulfur</keyword>
<proteinExistence type="predicted"/>
<dbReference type="Gene3D" id="3.20.20.70">
    <property type="entry name" value="Aldolase class I"/>
    <property type="match status" value="1"/>
</dbReference>
<protein>
    <submittedName>
        <fullName evidence="8">Radical SAM protein</fullName>
    </submittedName>
</protein>
<comment type="caution">
    <text evidence="8">The sequence shown here is derived from an EMBL/GenBank/DDBJ whole genome shotgun (WGS) entry which is preliminary data.</text>
</comment>
<dbReference type="Pfam" id="PF04055">
    <property type="entry name" value="Radical_SAM"/>
    <property type="match status" value="1"/>
</dbReference>
<reference evidence="9" key="1">
    <citation type="journal article" date="2020" name="bioRxiv">
        <title>A rank-normalized archaeal taxonomy based on genome phylogeny resolves widespread incomplete and uneven classifications.</title>
        <authorList>
            <person name="Rinke C."/>
            <person name="Chuvochina M."/>
            <person name="Mussig A.J."/>
            <person name="Chaumeil P.-A."/>
            <person name="Waite D.W."/>
            <person name="Whitman W.B."/>
            <person name="Parks D.H."/>
            <person name="Hugenholtz P."/>
        </authorList>
    </citation>
    <scope>NUCLEOTIDE SEQUENCE [LARGE SCALE GENOMIC DNA]</scope>
</reference>
<dbReference type="SFLD" id="SFLDS00029">
    <property type="entry name" value="Radical_SAM"/>
    <property type="match status" value="1"/>
</dbReference>
<dbReference type="PANTHER" id="PTHR11228:SF7">
    <property type="entry name" value="PQQA PEPTIDE CYCLASE"/>
    <property type="match status" value="1"/>
</dbReference>
<evidence type="ECO:0000256" key="4">
    <source>
        <dbReference type="ARBA" id="ARBA00022723"/>
    </source>
</evidence>
<dbReference type="Pfam" id="PF13186">
    <property type="entry name" value="SPASM"/>
    <property type="match status" value="1"/>
</dbReference>
<gene>
    <name evidence="8" type="ORF">HA227_03465</name>
</gene>
<dbReference type="GO" id="GO:0051536">
    <property type="term" value="F:iron-sulfur cluster binding"/>
    <property type="evidence" value="ECO:0007669"/>
    <property type="project" value="UniProtKB-KW"/>
</dbReference>
<evidence type="ECO:0000313" key="8">
    <source>
        <dbReference type="EMBL" id="HIH33287.1"/>
    </source>
</evidence>
<dbReference type="InterPro" id="IPR034391">
    <property type="entry name" value="AdoMet-like_SPASM_containing"/>
</dbReference>
<dbReference type="CDD" id="cd01335">
    <property type="entry name" value="Radical_SAM"/>
    <property type="match status" value="1"/>
</dbReference>
<dbReference type="PROSITE" id="PS51918">
    <property type="entry name" value="RADICAL_SAM"/>
    <property type="match status" value="1"/>
</dbReference>
<dbReference type="GO" id="GO:0003824">
    <property type="term" value="F:catalytic activity"/>
    <property type="evidence" value="ECO:0007669"/>
    <property type="project" value="InterPro"/>
</dbReference>
<evidence type="ECO:0000313" key="9">
    <source>
        <dbReference type="Proteomes" id="UP000527315"/>
    </source>
</evidence>
<name>A0A7J4KYA3_9ARCH</name>
<feature type="domain" description="Radical SAM core" evidence="7">
    <location>
        <begin position="56"/>
        <end position="282"/>
    </location>
</feature>
<evidence type="ECO:0000256" key="3">
    <source>
        <dbReference type="ARBA" id="ARBA00022691"/>
    </source>
</evidence>
<dbReference type="Proteomes" id="UP000527315">
    <property type="component" value="Unassembled WGS sequence"/>
</dbReference>
<keyword evidence="3" id="KW-0949">S-adenosyl-L-methionine</keyword>
<evidence type="ECO:0000256" key="2">
    <source>
        <dbReference type="ARBA" id="ARBA00022485"/>
    </source>
</evidence>
<sequence length="365" mass="41740">MSLKKEIKILLRLLFKREYSAEIDLMEYRIPNVPVKKIINYCLIQINRFFEIPKVLGKPYKLQVEPMRGCNLKCPGCPANKKNSRQRAGPLSLELFKKFIDSTEDCALFLTLWSWGEPFLNKNLPEMIRYAKSKNIAVVTSTNANLLLNKEYNERVLKSGLDNLIVAVDGASPETYGIYRKGGDFARVVKGIRLLVSQKKKLGLEKPAINLRMVVTSYNEHEIKEIRQLAGKLGVDALTLKSVNPSLDSETVNLSLIPKNKKYHRYEFSEETGAIKKQERFKCTFPWAQTTMFSDGTIAACEADVNASVKFGNLLKESFGSIWFGRKAENFRKQFVKKKEAFRFCEKCSYRNMIIGSCTVEKVEI</sequence>
<dbReference type="SUPFAM" id="SSF102114">
    <property type="entry name" value="Radical SAM enzymes"/>
    <property type="match status" value="1"/>
</dbReference>
<evidence type="ECO:0000256" key="5">
    <source>
        <dbReference type="ARBA" id="ARBA00023004"/>
    </source>
</evidence>
<accession>A0A7J4KYA3</accession>
<dbReference type="InterPro" id="IPR050377">
    <property type="entry name" value="Radical_SAM_PqqE_MftC-like"/>
</dbReference>
<dbReference type="EMBL" id="DUFJ01000073">
    <property type="protein sequence ID" value="HIH33287.1"/>
    <property type="molecule type" value="Genomic_DNA"/>
</dbReference>
<keyword evidence="5" id="KW-0408">Iron</keyword>
<dbReference type="NCBIfam" id="TIGR04085">
    <property type="entry name" value="rSAM_more_4Fe4S"/>
    <property type="match status" value="1"/>
</dbReference>